<evidence type="ECO:0000313" key="3">
    <source>
        <dbReference type="EMBL" id="KAF0687471.1"/>
    </source>
</evidence>
<evidence type="ECO:0000256" key="1">
    <source>
        <dbReference type="SAM" id="MobiDB-lite"/>
    </source>
</evidence>
<evidence type="ECO:0000259" key="2">
    <source>
        <dbReference type="PROSITE" id="PS50020"/>
    </source>
</evidence>
<feature type="domain" description="WW" evidence="2">
    <location>
        <begin position="69"/>
        <end position="95"/>
    </location>
</feature>
<dbReference type="PROSITE" id="PS50020">
    <property type="entry name" value="WW_DOMAIN_2"/>
    <property type="match status" value="1"/>
</dbReference>
<name>A0A485LGF0_9STRA</name>
<reference evidence="3" key="2">
    <citation type="submission" date="2019-06" db="EMBL/GenBank/DDBJ databases">
        <title>Genomics analysis of Aphanomyces spp. identifies a new class of oomycete effector associated with host adaptation.</title>
        <authorList>
            <person name="Gaulin E."/>
        </authorList>
    </citation>
    <scope>NUCLEOTIDE SEQUENCE</scope>
    <source>
        <strain evidence="3">CBS 578.67</strain>
    </source>
</reference>
<sequence>MEDESSLDRRRSWGTKLDEIKEGEYTHAGMVLPPPAPTPTSTDEPFVFEGEHFWDAPTDDDASSSIEYWGMASEDDAAYYFEYSTGRTQWDPPMSMVYNEKREILLWDATEQWFYLYDPKA</sequence>
<accession>A0A485LGF0</accession>
<proteinExistence type="predicted"/>
<dbReference type="EMBL" id="CAADRA010006936">
    <property type="protein sequence ID" value="VFT97459.1"/>
    <property type="molecule type" value="Genomic_DNA"/>
</dbReference>
<dbReference type="Proteomes" id="UP000332933">
    <property type="component" value="Unassembled WGS sequence"/>
</dbReference>
<evidence type="ECO:0000313" key="5">
    <source>
        <dbReference type="Proteomes" id="UP000332933"/>
    </source>
</evidence>
<dbReference type="EMBL" id="VJMH01006910">
    <property type="protein sequence ID" value="KAF0687471.1"/>
    <property type="molecule type" value="Genomic_DNA"/>
</dbReference>
<feature type="region of interest" description="Disordered" evidence="1">
    <location>
        <begin position="24"/>
        <end position="46"/>
    </location>
</feature>
<organism evidence="4 5">
    <name type="scientific">Aphanomyces stellatus</name>
    <dbReference type="NCBI Taxonomy" id="120398"/>
    <lineage>
        <taxon>Eukaryota</taxon>
        <taxon>Sar</taxon>
        <taxon>Stramenopiles</taxon>
        <taxon>Oomycota</taxon>
        <taxon>Saprolegniomycetes</taxon>
        <taxon>Saprolegniales</taxon>
        <taxon>Verrucalvaceae</taxon>
        <taxon>Aphanomyces</taxon>
    </lineage>
</organism>
<protein>
    <submittedName>
        <fullName evidence="4">Aste57867_20780 protein</fullName>
    </submittedName>
</protein>
<dbReference type="PROSITE" id="PS01159">
    <property type="entry name" value="WW_DOMAIN_1"/>
    <property type="match status" value="1"/>
</dbReference>
<dbReference type="OrthoDB" id="75905at2759"/>
<gene>
    <name evidence="4" type="primary">Aste57867_20780</name>
    <name evidence="3" type="ORF">As57867_020712</name>
    <name evidence="4" type="ORF">ASTE57867_20780</name>
</gene>
<dbReference type="InterPro" id="IPR001202">
    <property type="entry name" value="WW_dom"/>
</dbReference>
<evidence type="ECO:0000313" key="4">
    <source>
        <dbReference type="EMBL" id="VFT97459.1"/>
    </source>
</evidence>
<keyword evidence="5" id="KW-1185">Reference proteome</keyword>
<dbReference type="AlphaFoldDB" id="A0A485LGF0"/>
<reference evidence="4" key="1">
    <citation type="submission" date="2019-03" db="EMBL/GenBank/DDBJ databases">
        <authorList>
            <person name="Gaulin E."/>
            <person name="Dumas B."/>
        </authorList>
    </citation>
    <scope>NUCLEOTIDE SEQUENCE [LARGE SCALE GENOMIC DNA]</scope>
    <source>
        <strain evidence="4">CBS 568.67</strain>
    </source>
</reference>